<accession>A0A5Q4ZJS5</accession>
<evidence type="ECO:0000259" key="3">
    <source>
        <dbReference type="Pfam" id="PF07364"/>
    </source>
</evidence>
<keyword evidence="1" id="KW-0479">Metal-binding</keyword>
<gene>
    <name evidence="4" type="ORF">PDMSB3_2451</name>
</gene>
<dbReference type="GO" id="GO:0008237">
    <property type="term" value="F:metallopeptidase activity"/>
    <property type="evidence" value="ECO:0007669"/>
    <property type="project" value="UniProtKB-KW"/>
</dbReference>
<keyword evidence="1" id="KW-0482">Metalloprotease</keyword>
<dbReference type="InterPro" id="IPR009197">
    <property type="entry name" value="MlrC"/>
</dbReference>
<comment type="cofactor">
    <cofactor evidence="1">
        <name>Zn(2+)</name>
        <dbReference type="ChEBI" id="CHEBI:29105"/>
    </cofactor>
    <text evidence="1">Binds 1 zinc ion per subunit.</text>
</comment>
<dbReference type="Pfam" id="PF07364">
    <property type="entry name" value="DUF1485"/>
    <property type="match status" value="1"/>
</dbReference>
<keyword evidence="1" id="KW-0645">Protease</keyword>
<organism evidence="4 5">
    <name type="scientific">Paraburkholderia dioscoreae</name>
    <dbReference type="NCBI Taxonomy" id="2604047"/>
    <lineage>
        <taxon>Bacteria</taxon>
        <taxon>Pseudomonadati</taxon>
        <taxon>Pseudomonadota</taxon>
        <taxon>Betaproteobacteria</taxon>
        <taxon>Burkholderiales</taxon>
        <taxon>Burkholderiaceae</taxon>
        <taxon>Paraburkholderia</taxon>
    </lineage>
</organism>
<dbReference type="Proteomes" id="UP000325811">
    <property type="component" value="Chromosome II"/>
</dbReference>
<dbReference type="Pfam" id="PF07171">
    <property type="entry name" value="MlrC_C"/>
    <property type="match status" value="1"/>
</dbReference>
<dbReference type="InterPro" id="IPR015995">
    <property type="entry name" value="MlrC_N"/>
</dbReference>
<dbReference type="AlphaFoldDB" id="A0A5Q4ZJS5"/>
<keyword evidence="1" id="KW-0378">Hydrolase</keyword>
<comment type="similarity">
    <text evidence="1">Belongs to the peptidase M81 family.</text>
</comment>
<keyword evidence="5" id="KW-1185">Reference proteome</keyword>
<name>A0A5Q4ZJS5_9BURK</name>
<dbReference type="InterPro" id="IPR010799">
    <property type="entry name" value="MlrC_C"/>
</dbReference>
<comment type="function">
    <text evidence="1">Involved in peptidolytic degradation of cyclic heptapeptide hepatotoxin microcystin (MC).</text>
</comment>
<dbReference type="RefSeq" id="WP_165188931.1">
    <property type="nucleotide sequence ID" value="NZ_LR699554.1"/>
</dbReference>
<feature type="domain" description="Microcystin LR degradation protein MlrC C-terminal" evidence="2">
    <location>
        <begin position="291"/>
        <end position="463"/>
    </location>
</feature>
<reference evidence="4 5" key="1">
    <citation type="submission" date="2019-08" db="EMBL/GenBank/DDBJ databases">
        <authorList>
            <person name="Herpell B J."/>
        </authorList>
    </citation>
    <scope>NUCLEOTIDE SEQUENCE [LARGE SCALE GENOMIC DNA]</scope>
    <source>
        <strain evidence="5">Msb3</strain>
    </source>
</reference>
<dbReference type="EMBL" id="LR699554">
    <property type="protein sequence ID" value="VVD33735.1"/>
    <property type="molecule type" value="Genomic_DNA"/>
</dbReference>
<protein>
    <recommendedName>
        <fullName evidence="1">Microcystinase C</fullName>
        <shortName evidence="1">MlrC</shortName>
    </recommendedName>
</protein>
<evidence type="ECO:0000313" key="4">
    <source>
        <dbReference type="EMBL" id="VVD33735.1"/>
    </source>
</evidence>
<dbReference type="KEGG" id="pdio:PDMSB3_2451.1"/>
<proteinExistence type="inferred from homology"/>
<sequence>MRVFVAALVTETNTFSPFPTSYEDFIVHEKGSASDSMLGVVPKVFRERVEADGHTVIESITAYAEPSGRTIKAAYERLRDRILGDLESAGPVDMLLLMLHGAMVAQGYDDCEGDILTRLREIAGEAVIGVVIDPHCHLTKTMVEKADLIIIAKEYPHIDFADRAHEVYDICQKVSRAEIRLAGALMDTRIVGFYPTFDPPMRGIVASLTQAEKSPSILSASIGHGFPWADVEDVGTRVLVYANDDASDAARVAAKIAERLYEARVALRPNYPSIPESLDRASTMNGQIVLGDFADNPGCGASGDSTFFLKAMLERNVTDAVIGAFWDPLVAKVCASAGVGATLNIRLGGKCGPTSSDPVDLEVEVMGVVENHTGGAWGGRIPMGLSVWLRTGGIDIAVCSIRTQLIERDSLTGLGIDLDSKRIVVVKSSNHYQTGFRPGSDALWHVNSPGALPSDFSSLPYTKRDTNYYPRSQNPWAEHGMPSAILFGRKTMMAN</sequence>
<evidence type="ECO:0000313" key="5">
    <source>
        <dbReference type="Proteomes" id="UP000325811"/>
    </source>
</evidence>
<dbReference type="GO" id="GO:0046872">
    <property type="term" value="F:metal ion binding"/>
    <property type="evidence" value="ECO:0007669"/>
    <property type="project" value="UniProtKB-KW"/>
</dbReference>
<evidence type="ECO:0000259" key="2">
    <source>
        <dbReference type="Pfam" id="PF07171"/>
    </source>
</evidence>
<dbReference type="PIRSF" id="PIRSF012702">
    <property type="entry name" value="UCP012702"/>
    <property type="match status" value="1"/>
</dbReference>
<dbReference type="GO" id="GO:0006508">
    <property type="term" value="P:proteolysis"/>
    <property type="evidence" value="ECO:0007669"/>
    <property type="project" value="UniProtKB-KW"/>
</dbReference>
<feature type="domain" description="Microcystin LR degradation protein MlrC N-terminal" evidence="3">
    <location>
        <begin position="2"/>
        <end position="281"/>
    </location>
</feature>
<evidence type="ECO:0000256" key="1">
    <source>
        <dbReference type="PIRNR" id="PIRNR012702"/>
    </source>
</evidence>